<evidence type="ECO:0000256" key="6">
    <source>
        <dbReference type="ARBA" id="ARBA00022989"/>
    </source>
</evidence>
<comment type="caution">
    <text evidence="10">The sequence shown here is derived from an EMBL/GenBank/DDBJ whole genome shotgun (WGS) entry which is preliminary data.</text>
</comment>
<evidence type="ECO:0000256" key="1">
    <source>
        <dbReference type="ARBA" id="ARBA00022475"/>
    </source>
</evidence>
<reference evidence="10 11" key="1">
    <citation type="journal article" date="2019" name="Int. J. Syst. Evol. Microbiol.">
        <title>The Global Catalogue of Microorganisms (GCM) 10K type strain sequencing project: providing services to taxonomists for standard genome sequencing and annotation.</title>
        <authorList>
            <consortium name="The Broad Institute Genomics Platform"/>
            <consortium name="The Broad Institute Genome Sequencing Center for Infectious Disease"/>
            <person name="Wu L."/>
            <person name="Ma J."/>
        </authorList>
    </citation>
    <scope>NUCLEOTIDE SEQUENCE [LARGE SCALE GENOMIC DNA]</scope>
    <source>
        <strain evidence="10 11">CGMCC 1.12237</strain>
    </source>
</reference>
<keyword evidence="3 10" id="KW-0808">Transferase</keyword>
<dbReference type="Pfam" id="PF00535">
    <property type="entry name" value="Glycos_transf_2"/>
    <property type="match status" value="1"/>
</dbReference>
<dbReference type="InterPro" id="IPR050256">
    <property type="entry name" value="Glycosyltransferase_2"/>
</dbReference>
<feature type="domain" description="Glycosyltransferase 2-like" evidence="9">
    <location>
        <begin position="21"/>
        <end position="182"/>
    </location>
</feature>
<keyword evidence="11" id="KW-1185">Reference proteome</keyword>
<dbReference type="GO" id="GO:0016757">
    <property type="term" value="F:glycosyltransferase activity"/>
    <property type="evidence" value="ECO:0007669"/>
    <property type="project" value="UniProtKB-KW"/>
</dbReference>
<evidence type="ECO:0000256" key="4">
    <source>
        <dbReference type="ARBA" id="ARBA00022692"/>
    </source>
</evidence>
<evidence type="ECO:0000256" key="7">
    <source>
        <dbReference type="ARBA" id="ARBA00023136"/>
    </source>
</evidence>
<evidence type="ECO:0000256" key="2">
    <source>
        <dbReference type="ARBA" id="ARBA00022676"/>
    </source>
</evidence>
<dbReference type="CDD" id="cd04187">
    <property type="entry name" value="DPM1_like_bac"/>
    <property type="match status" value="1"/>
</dbReference>
<accession>A0ABD5RFI7</accession>
<feature type="transmembrane region" description="Helical" evidence="8">
    <location>
        <begin position="282"/>
        <end position="305"/>
    </location>
</feature>
<keyword evidence="7 8" id="KW-0472">Membrane</keyword>
<keyword evidence="1" id="KW-1003">Cell membrane</keyword>
<evidence type="ECO:0000313" key="10">
    <source>
        <dbReference type="EMBL" id="MFC5368572.1"/>
    </source>
</evidence>
<sequence length="331" mass="37279">MDSLTASDVQDDVHPEQIQLSVVLPVYNEKGNLRPLAEELREVLESEYDHWEALFVDDGSTDGSYGVLRELHEEDDRIKVIRFRGNFGQSPALDAGLDYALGEVVVTMDSDGQNDPADIPRLVDKLEEGYDCVSGWRSDRDDPLGKRISSRFASGLRQAFLGTELHDYGCTLKAYRRPAAKDMDLTGEMHRYIPALLSWHGYRIAEVEVNHRPRTAGETKYSWQRLPKGFLDLINVWFWQKFSGRPLHVFGGLGILSMGIGSLAGLYAAWLKLTASANLSETALPLFAVFMVMIGVQFFLSGILADISIKGYQHAKNEEPYRVRDVLDHDR</sequence>
<evidence type="ECO:0000313" key="11">
    <source>
        <dbReference type="Proteomes" id="UP001596201"/>
    </source>
</evidence>
<dbReference type="InterPro" id="IPR001173">
    <property type="entry name" value="Glyco_trans_2-like"/>
</dbReference>
<feature type="transmembrane region" description="Helical" evidence="8">
    <location>
        <begin position="247"/>
        <end position="270"/>
    </location>
</feature>
<protein>
    <submittedName>
        <fullName evidence="10">Glycosyltransferase family 2 protein</fullName>
        <ecNumber evidence="10">2.4.-.-</ecNumber>
    </submittedName>
</protein>
<dbReference type="PANTHER" id="PTHR48090:SF3">
    <property type="entry name" value="UNDECAPRENYL-PHOSPHATE 4-DEOXY-4-FORMAMIDO-L-ARABINOSE TRANSFERASE"/>
    <property type="match status" value="1"/>
</dbReference>
<keyword evidence="6 8" id="KW-1133">Transmembrane helix</keyword>
<dbReference type="AlphaFoldDB" id="A0ABD5RFI7"/>
<organism evidence="10 11">
    <name type="scientific">Salinirubrum litoreum</name>
    <dbReference type="NCBI Taxonomy" id="1126234"/>
    <lineage>
        <taxon>Archaea</taxon>
        <taxon>Methanobacteriati</taxon>
        <taxon>Methanobacteriota</taxon>
        <taxon>Stenosarchaea group</taxon>
        <taxon>Halobacteria</taxon>
        <taxon>Halobacteriales</taxon>
        <taxon>Haloferacaceae</taxon>
        <taxon>Salinirubrum</taxon>
    </lineage>
</organism>
<evidence type="ECO:0000256" key="3">
    <source>
        <dbReference type="ARBA" id="ARBA00022679"/>
    </source>
</evidence>
<dbReference type="PANTHER" id="PTHR48090">
    <property type="entry name" value="UNDECAPRENYL-PHOSPHATE 4-DEOXY-4-FORMAMIDO-L-ARABINOSE TRANSFERASE-RELATED"/>
    <property type="match status" value="1"/>
</dbReference>
<dbReference type="RefSeq" id="WP_227230844.1">
    <property type="nucleotide sequence ID" value="NZ_JAJCVJ010000002.1"/>
</dbReference>
<dbReference type="InterPro" id="IPR029044">
    <property type="entry name" value="Nucleotide-diphossugar_trans"/>
</dbReference>
<dbReference type="SUPFAM" id="SSF53448">
    <property type="entry name" value="Nucleotide-diphospho-sugar transferases"/>
    <property type="match status" value="1"/>
</dbReference>
<evidence type="ECO:0000256" key="5">
    <source>
        <dbReference type="ARBA" id="ARBA00022985"/>
    </source>
</evidence>
<gene>
    <name evidence="10" type="ORF">ACFPJ5_16725</name>
</gene>
<dbReference type="EMBL" id="JBHSKX010000002">
    <property type="protein sequence ID" value="MFC5368572.1"/>
    <property type="molecule type" value="Genomic_DNA"/>
</dbReference>
<dbReference type="Proteomes" id="UP001596201">
    <property type="component" value="Unassembled WGS sequence"/>
</dbReference>
<dbReference type="Gene3D" id="3.90.550.10">
    <property type="entry name" value="Spore Coat Polysaccharide Biosynthesis Protein SpsA, Chain A"/>
    <property type="match status" value="1"/>
</dbReference>
<proteinExistence type="predicted"/>
<evidence type="ECO:0000256" key="8">
    <source>
        <dbReference type="SAM" id="Phobius"/>
    </source>
</evidence>
<keyword evidence="4 8" id="KW-0812">Transmembrane</keyword>
<keyword evidence="2 10" id="KW-0328">Glycosyltransferase</keyword>
<keyword evidence="5" id="KW-0448">Lipopolysaccharide biosynthesis</keyword>
<dbReference type="EC" id="2.4.-.-" evidence="10"/>
<evidence type="ECO:0000259" key="9">
    <source>
        <dbReference type="Pfam" id="PF00535"/>
    </source>
</evidence>
<name>A0ABD5RFI7_9EURY</name>